<feature type="compositionally biased region" description="Basic and acidic residues" evidence="1">
    <location>
        <begin position="12"/>
        <end position="22"/>
    </location>
</feature>
<comment type="caution">
    <text evidence="2">The sequence shown here is derived from an EMBL/GenBank/DDBJ whole genome shotgun (WGS) entry which is preliminary data.</text>
</comment>
<evidence type="ECO:0000256" key="1">
    <source>
        <dbReference type="SAM" id="MobiDB-lite"/>
    </source>
</evidence>
<dbReference type="AlphaFoldDB" id="A0A9J5XDJ6"/>
<proteinExistence type="predicted"/>
<evidence type="ECO:0000313" key="3">
    <source>
        <dbReference type="Proteomes" id="UP000824120"/>
    </source>
</evidence>
<accession>A0A9J5XDJ6</accession>
<evidence type="ECO:0000313" key="2">
    <source>
        <dbReference type="EMBL" id="KAG5585679.1"/>
    </source>
</evidence>
<feature type="non-terminal residue" evidence="2">
    <location>
        <position position="106"/>
    </location>
</feature>
<sequence>MIQNAKMLKAKAKSDEPDQRADHRVHRRSRLTALSDPSFWETLFLSLKVLNSKKLEPVVIGLSWVQLERVNPRPFPTHAARESEWAKAKDVLSYGNLVFERNQVDS</sequence>
<organism evidence="2 3">
    <name type="scientific">Solanum commersonii</name>
    <name type="common">Commerson's wild potato</name>
    <name type="synonym">Commerson's nightshade</name>
    <dbReference type="NCBI Taxonomy" id="4109"/>
    <lineage>
        <taxon>Eukaryota</taxon>
        <taxon>Viridiplantae</taxon>
        <taxon>Streptophyta</taxon>
        <taxon>Embryophyta</taxon>
        <taxon>Tracheophyta</taxon>
        <taxon>Spermatophyta</taxon>
        <taxon>Magnoliopsida</taxon>
        <taxon>eudicotyledons</taxon>
        <taxon>Gunneridae</taxon>
        <taxon>Pentapetalae</taxon>
        <taxon>asterids</taxon>
        <taxon>lamiids</taxon>
        <taxon>Solanales</taxon>
        <taxon>Solanaceae</taxon>
        <taxon>Solanoideae</taxon>
        <taxon>Solaneae</taxon>
        <taxon>Solanum</taxon>
    </lineage>
</organism>
<dbReference type="Proteomes" id="UP000824120">
    <property type="component" value="Chromosome 9"/>
</dbReference>
<gene>
    <name evidence="2" type="ORF">H5410_046113</name>
</gene>
<name>A0A9J5XDJ6_SOLCO</name>
<feature type="region of interest" description="Disordered" evidence="1">
    <location>
        <begin position="1"/>
        <end position="29"/>
    </location>
</feature>
<reference evidence="2 3" key="1">
    <citation type="submission" date="2020-09" db="EMBL/GenBank/DDBJ databases">
        <title>De no assembly of potato wild relative species, Solanum commersonii.</title>
        <authorList>
            <person name="Cho K."/>
        </authorList>
    </citation>
    <scope>NUCLEOTIDE SEQUENCE [LARGE SCALE GENOMIC DNA]</scope>
    <source>
        <strain evidence="2">LZ3.2</strain>
        <tissue evidence="2">Leaf</tissue>
    </source>
</reference>
<protein>
    <submittedName>
        <fullName evidence="2">Uncharacterized protein</fullName>
    </submittedName>
</protein>
<dbReference type="EMBL" id="JACXVP010000009">
    <property type="protein sequence ID" value="KAG5585679.1"/>
    <property type="molecule type" value="Genomic_DNA"/>
</dbReference>
<keyword evidence="3" id="KW-1185">Reference proteome</keyword>